<sequence>MTDPASSPVPVVIDTDPGIDDLLAIWAAWGCPELEVRALTAVHGNIPLELTWRNLQRLTRQMVGDAGTAPLLGRGAARPWGEARGMHVPEIHGRDGLGGISERLPPEQASASAPARALDVHARILEAADEPVALIALGPLTNIATLLAARPDLRERIARIIIMGGGDGVGNTSPAAEFNIAADPEAAERVFTDEVPVTMVGLDVTHAVRFERPWLAGLAAAGPCGQLAAAACEPYIGRREQRGIRWMALHDAVAVAAAARPELLETRPVTVEVDHEHGPGRGATFLSPAPSPAPGQDPAPVPGRAPVAHAHDAHDQALVDWVAASIARI</sequence>
<dbReference type="GO" id="GO:0016787">
    <property type="term" value="F:hydrolase activity"/>
    <property type="evidence" value="ECO:0007669"/>
    <property type="project" value="UniProtKB-KW"/>
</dbReference>
<dbReference type="Pfam" id="PF01156">
    <property type="entry name" value="IU_nuc_hydro"/>
    <property type="match status" value="1"/>
</dbReference>
<evidence type="ECO:0000256" key="2">
    <source>
        <dbReference type="ARBA" id="ARBA00023295"/>
    </source>
</evidence>
<keyword evidence="6" id="KW-1185">Reference proteome</keyword>
<dbReference type="Proteomes" id="UP001589793">
    <property type="component" value="Unassembled WGS sequence"/>
</dbReference>
<dbReference type="InterPro" id="IPR023186">
    <property type="entry name" value="IUNH"/>
</dbReference>
<evidence type="ECO:0000313" key="6">
    <source>
        <dbReference type="Proteomes" id="UP001589793"/>
    </source>
</evidence>
<evidence type="ECO:0000256" key="3">
    <source>
        <dbReference type="SAM" id="MobiDB-lite"/>
    </source>
</evidence>
<feature type="compositionally biased region" description="Pro residues" evidence="3">
    <location>
        <begin position="289"/>
        <end position="303"/>
    </location>
</feature>
<dbReference type="InterPro" id="IPR001910">
    <property type="entry name" value="Inosine/uridine_hydrolase_dom"/>
</dbReference>
<keyword evidence="2" id="KW-0326">Glycosidase</keyword>
<comment type="caution">
    <text evidence="5">The sequence shown here is derived from an EMBL/GenBank/DDBJ whole genome shotgun (WGS) entry which is preliminary data.</text>
</comment>
<dbReference type="RefSeq" id="WP_376978568.1">
    <property type="nucleotide sequence ID" value="NZ_JBHLSV010000004.1"/>
</dbReference>
<feature type="domain" description="Inosine/uridine-preferring nucleoside hydrolase" evidence="4">
    <location>
        <begin position="11"/>
        <end position="287"/>
    </location>
</feature>
<accession>A0ABV6R8A3</accession>
<name>A0ABV6R8A3_9MICO</name>
<evidence type="ECO:0000313" key="5">
    <source>
        <dbReference type="EMBL" id="MFC0673196.1"/>
    </source>
</evidence>
<organism evidence="5 6">
    <name type="scientific">Brachybacterium hainanense</name>
    <dbReference type="NCBI Taxonomy" id="1541174"/>
    <lineage>
        <taxon>Bacteria</taxon>
        <taxon>Bacillati</taxon>
        <taxon>Actinomycetota</taxon>
        <taxon>Actinomycetes</taxon>
        <taxon>Micrococcales</taxon>
        <taxon>Dermabacteraceae</taxon>
        <taxon>Brachybacterium</taxon>
    </lineage>
</organism>
<dbReference type="SUPFAM" id="SSF53590">
    <property type="entry name" value="Nucleoside hydrolase"/>
    <property type="match status" value="1"/>
</dbReference>
<dbReference type="EMBL" id="JBHLSV010000004">
    <property type="protein sequence ID" value="MFC0673196.1"/>
    <property type="molecule type" value="Genomic_DNA"/>
</dbReference>
<dbReference type="InterPro" id="IPR036452">
    <property type="entry name" value="Ribo_hydro-like"/>
</dbReference>
<evidence type="ECO:0000256" key="1">
    <source>
        <dbReference type="ARBA" id="ARBA00022801"/>
    </source>
</evidence>
<gene>
    <name evidence="5" type="ORF">ACFFF6_04415</name>
</gene>
<reference evidence="5 6" key="1">
    <citation type="submission" date="2024-09" db="EMBL/GenBank/DDBJ databases">
        <authorList>
            <person name="Sun Q."/>
            <person name="Mori K."/>
        </authorList>
    </citation>
    <scope>NUCLEOTIDE SEQUENCE [LARGE SCALE GENOMIC DNA]</scope>
    <source>
        <strain evidence="5 6">CICC 10874</strain>
    </source>
</reference>
<proteinExistence type="predicted"/>
<feature type="region of interest" description="Disordered" evidence="3">
    <location>
        <begin position="274"/>
        <end position="310"/>
    </location>
</feature>
<dbReference type="PANTHER" id="PTHR12304">
    <property type="entry name" value="INOSINE-URIDINE PREFERRING NUCLEOSIDE HYDROLASE"/>
    <property type="match status" value="1"/>
</dbReference>
<dbReference type="PANTHER" id="PTHR12304:SF4">
    <property type="entry name" value="URIDINE NUCLEOSIDASE"/>
    <property type="match status" value="1"/>
</dbReference>
<dbReference type="Gene3D" id="3.90.245.10">
    <property type="entry name" value="Ribonucleoside hydrolase-like"/>
    <property type="match status" value="1"/>
</dbReference>
<evidence type="ECO:0000259" key="4">
    <source>
        <dbReference type="Pfam" id="PF01156"/>
    </source>
</evidence>
<protein>
    <submittedName>
        <fullName evidence="5">Nucleoside hydrolase</fullName>
    </submittedName>
</protein>
<keyword evidence="1 5" id="KW-0378">Hydrolase</keyword>